<protein>
    <submittedName>
        <fullName evidence="2">Uncharacterized protein</fullName>
    </submittedName>
</protein>
<name>A0A0F7VYH7_STRLW</name>
<sequence length="87" mass="10013">MPRVDAAGRPAISFRSHGTTLRRDDDLELYLVEHRRGRVLICPLIPHGLHEDVTDRIPRPRAGWHTPNRPRADHGNDRIARSLWEAP</sequence>
<dbReference type="Proteomes" id="UP000035016">
    <property type="component" value="Chromosome Chromosome"/>
</dbReference>
<accession>A0A0F7VYH7</accession>
<gene>
    <name evidence="2" type="primary">sle_24050</name>
</gene>
<dbReference type="EMBL" id="LN831790">
    <property type="protein sequence ID" value="CQR61866.1"/>
    <property type="molecule type" value="Genomic_DNA"/>
</dbReference>
<organism evidence="2 3">
    <name type="scientific">Streptomyces leeuwenhoekii</name>
    <dbReference type="NCBI Taxonomy" id="1437453"/>
    <lineage>
        <taxon>Bacteria</taxon>
        <taxon>Bacillati</taxon>
        <taxon>Actinomycetota</taxon>
        <taxon>Actinomycetes</taxon>
        <taxon>Kitasatosporales</taxon>
        <taxon>Streptomycetaceae</taxon>
        <taxon>Streptomyces</taxon>
    </lineage>
</organism>
<dbReference type="AlphaFoldDB" id="A0A0F7VYH7"/>
<dbReference type="KEGG" id="sle:sle_24050"/>
<feature type="compositionally biased region" description="Basic and acidic residues" evidence="1">
    <location>
        <begin position="70"/>
        <end position="80"/>
    </location>
</feature>
<evidence type="ECO:0000313" key="3">
    <source>
        <dbReference type="Proteomes" id="UP000035016"/>
    </source>
</evidence>
<proteinExistence type="predicted"/>
<reference evidence="2 3" key="1">
    <citation type="submission" date="2015-02" db="EMBL/GenBank/DDBJ databases">
        <authorList>
            <person name="Gomez-Escribano P.J."/>
        </authorList>
    </citation>
    <scope>NUCLEOTIDE SEQUENCE [LARGE SCALE GENOMIC DNA]</scope>
    <source>
        <strain evidence="3">C34 (DSM 42122 / NRRL B-24963)</strain>
    </source>
</reference>
<feature type="region of interest" description="Disordered" evidence="1">
    <location>
        <begin position="55"/>
        <end position="87"/>
    </location>
</feature>
<evidence type="ECO:0000256" key="1">
    <source>
        <dbReference type="SAM" id="MobiDB-lite"/>
    </source>
</evidence>
<evidence type="ECO:0000313" key="2">
    <source>
        <dbReference type="EMBL" id="CQR61866.1"/>
    </source>
</evidence>